<name>Q23J72_TETTS</name>
<sequence>MITVNKYSYLYLSQPYLKSQMASDSNIYNCTAINQYFDTFAYNASLVQNITLQSHNYLHISFDVAFINIKEIWGGITKYGQVDVNGQTTTFSTNVQTDDYKCMPRTNKYYVDGKTNVSMILPHSGNLNLTFSTNNLGSNARLGISNIVVDGILCGNNAELDQSSLTCVCKQGFKETLTSHGNPGHIYYEKQCL</sequence>
<dbReference type="KEGG" id="tet:TTHERM_00491000"/>
<dbReference type="Proteomes" id="UP000009168">
    <property type="component" value="Unassembled WGS sequence"/>
</dbReference>
<dbReference type="InParanoid" id="Q23J72"/>
<gene>
    <name evidence="1" type="ORF">TTHERM_00491000</name>
</gene>
<dbReference type="RefSeq" id="XP_001016877.1">
    <property type="nucleotide sequence ID" value="XM_001016877.1"/>
</dbReference>
<proteinExistence type="predicted"/>
<evidence type="ECO:0000313" key="2">
    <source>
        <dbReference type="Proteomes" id="UP000009168"/>
    </source>
</evidence>
<accession>Q23J72</accession>
<dbReference type="GeneID" id="7836912"/>
<keyword evidence="2" id="KW-1185">Reference proteome</keyword>
<evidence type="ECO:0000313" key="1">
    <source>
        <dbReference type="EMBL" id="EAR96632.1"/>
    </source>
</evidence>
<dbReference type="AlphaFoldDB" id="Q23J72"/>
<dbReference type="HOGENOM" id="CLU_1263815_0_0_1"/>
<reference evidence="2" key="1">
    <citation type="journal article" date="2006" name="PLoS Biol.">
        <title>Macronuclear genome sequence of the ciliate Tetrahymena thermophila, a model eukaryote.</title>
        <authorList>
            <person name="Eisen J.A."/>
            <person name="Coyne R.S."/>
            <person name="Wu M."/>
            <person name="Wu D."/>
            <person name="Thiagarajan M."/>
            <person name="Wortman J.R."/>
            <person name="Badger J.H."/>
            <person name="Ren Q."/>
            <person name="Amedeo P."/>
            <person name="Jones K.M."/>
            <person name="Tallon L.J."/>
            <person name="Delcher A.L."/>
            <person name="Salzberg S.L."/>
            <person name="Silva J.C."/>
            <person name="Haas B.J."/>
            <person name="Majoros W.H."/>
            <person name="Farzad M."/>
            <person name="Carlton J.M."/>
            <person name="Smith R.K. Jr."/>
            <person name="Garg J."/>
            <person name="Pearlman R.E."/>
            <person name="Karrer K.M."/>
            <person name="Sun L."/>
            <person name="Manning G."/>
            <person name="Elde N.C."/>
            <person name="Turkewitz A.P."/>
            <person name="Asai D.J."/>
            <person name="Wilkes D.E."/>
            <person name="Wang Y."/>
            <person name="Cai H."/>
            <person name="Collins K."/>
            <person name="Stewart B.A."/>
            <person name="Lee S.R."/>
            <person name="Wilamowska K."/>
            <person name="Weinberg Z."/>
            <person name="Ruzzo W.L."/>
            <person name="Wloga D."/>
            <person name="Gaertig J."/>
            <person name="Frankel J."/>
            <person name="Tsao C.-C."/>
            <person name="Gorovsky M.A."/>
            <person name="Keeling P.J."/>
            <person name="Waller R.F."/>
            <person name="Patron N.J."/>
            <person name="Cherry J.M."/>
            <person name="Stover N.A."/>
            <person name="Krieger C.J."/>
            <person name="del Toro C."/>
            <person name="Ryder H.F."/>
            <person name="Williamson S.C."/>
            <person name="Barbeau R.A."/>
            <person name="Hamilton E.P."/>
            <person name="Orias E."/>
        </authorList>
    </citation>
    <scope>NUCLEOTIDE SEQUENCE [LARGE SCALE GENOMIC DNA]</scope>
    <source>
        <strain evidence="2">SB210</strain>
    </source>
</reference>
<protein>
    <submittedName>
        <fullName evidence="1">Uncharacterized protein</fullName>
    </submittedName>
</protein>
<dbReference type="EMBL" id="GG662691">
    <property type="protein sequence ID" value="EAR96632.1"/>
    <property type="molecule type" value="Genomic_DNA"/>
</dbReference>
<organism evidence="1 2">
    <name type="scientific">Tetrahymena thermophila (strain SB210)</name>
    <dbReference type="NCBI Taxonomy" id="312017"/>
    <lineage>
        <taxon>Eukaryota</taxon>
        <taxon>Sar</taxon>
        <taxon>Alveolata</taxon>
        <taxon>Ciliophora</taxon>
        <taxon>Intramacronucleata</taxon>
        <taxon>Oligohymenophorea</taxon>
        <taxon>Hymenostomatida</taxon>
        <taxon>Tetrahymenina</taxon>
        <taxon>Tetrahymenidae</taxon>
        <taxon>Tetrahymena</taxon>
    </lineage>
</organism>